<dbReference type="Gene3D" id="3.40.1280.10">
    <property type="match status" value="1"/>
</dbReference>
<gene>
    <name evidence="6" type="ORF">g.42267</name>
    <name evidence="7" type="ORF">g.42268</name>
</gene>
<dbReference type="InterPro" id="IPR001537">
    <property type="entry name" value="SpoU_MeTrfase"/>
</dbReference>
<organism evidence="6">
    <name type="scientific">Clastoptera arizonana</name>
    <name type="common">Arizona spittle bug</name>
    <dbReference type="NCBI Taxonomy" id="38151"/>
    <lineage>
        <taxon>Eukaryota</taxon>
        <taxon>Metazoa</taxon>
        <taxon>Ecdysozoa</taxon>
        <taxon>Arthropoda</taxon>
        <taxon>Hexapoda</taxon>
        <taxon>Insecta</taxon>
        <taxon>Pterygota</taxon>
        <taxon>Neoptera</taxon>
        <taxon>Paraneoptera</taxon>
        <taxon>Hemiptera</taxon>
        <taxon>Auchenorrhyncha</taxon>
        <taxon>Cercopoidea</taxon>
        <taxon>Clastopteridae</taxon>
        <taxon>Clastoptera</taxon>
    </lineage>
</organism>
<accession>A0A1B6CM55</accession>
<dbReference type="PANTHER" id="PTHR43191:SF2">
    <property type="entry name" value="RRNA METHYLTRANSFERASE 3, MITOCHONDRIAL"/>
    <property type="match status" value="1"/>
</dbReference>
<reference evidence="6" key="1">
    <citation type="submission" date="2015-12" db="EMBL/GenBank/DDBJ databases">
        <title>De novo transcriptome assembly of four potential Pierce s Disease insect vectors from Arizona vineyards.</title>
        <authorList>
            <person name="Tassone E.E."/>
        </authorList>
    </citation>
    <scope>NUCLEOTIDE SEQUENCE</scope>
</reference>
<dbReference type="EMBL" id="GEDC01022786">
    <property type="protein sequence ID" value="JAS14512.1"/>
    <property type="molecule type" value="Transcribed_RNA"/>
</dbReference>
<comment type="similarity">
    <text evidence="1">Belongs to the class IV-like SAM-binding methyltransferase superfamily. RNA methyltransferase TrmH family.</text>
</comment>
<dbReference type="GO" id="GO:0032259">
    <property type="term" value="P:methylation"/>
    <property type="evidence" value="ECO:0007669"/>
    <property type="project" value="UniProtKB-KW"/>
</dbReference>
<dbReference type="InterPro" id="IPR051259">
    <property type="entry name" value="rRNA_Methyltransferase"/>
</dbReference>
<evidence type="ECO:0000256" key="2">
    <source>
        <dbReference type="ARBA" id="ARBA00022603"/>
    </source>
</evidence>
<evidence type="ECO:0000313" key="7">
    <source>
        <dbReference type="EMBL" id="JAS29572.1"/>
    </source>
</evidence>
<dbReference type="InterPro" id="IPR029028">
    <property type="entry name" value="Alpha/beta_knot_MTases"/>
</dbReference>
<proteinExistence type="inferred from homology"/>
<sequence length="403" mass="45159">MNVGRVFKRLLLITQSYECLKCINSQSSLKNVMKYSRWTHRKPAKVLLSENDIDPLTKENDKQIVKRAARNIKSDFLLFKKPLYQTKYGINDEEMSSDDENKIEENEISGTSYTTLFNSDTTLSQLMLKVKSRKTREKYGIMMLEGKRLNQDAILAGLLPKDLFFSRVEDVKSLSMPSGVINLYKITYKAMKLWSSLETPPGVIGFYKIPQNNEIKEDINSIPLTIICDNIRDPGNVGAILRTAAGVGCKNVLFVTGCADVWDSKVLRSASGGHFRIPLKQDLGWNDVNQHLSENISVYLADNRITIPDHDDLTNSLSLLPYYNVDFSASSSLAIVIGGETEGLSKQAVLLSKHHNGARINIPLANELDSLNSGAALSVILFEIKRQLLLVKNQRISAERKCA</sequence>
<dbReference type="GO" id="GO:0003723">
    <property type="term" value="F:RNA binding"/>
    <property type="evidence" value="ECO:0007669"/>
    <property type="project" value="InterPro"/>
</dbReference>
<evidence type="ECO:0000259" key="5">
    <source>
        <dbReference type="Pfam" id="PF22435"/>
    </source>
</evidence>
<evidence type="ECO:0000313" key="6">
    <source>
        <dbReference type="EMBL" id="JAS14512.1"/>
    </source>
</evidence>
<dbReference type="AlphaFoldDB" id="A0A1B6CM55"/>
<dbReference type="InterPro" id="IPR029064">
    <property type="entry name" value="Ribosomal_eL30-like_sf"/>
</dbReference>
<keyword evidence="2" id="KW-0489">Methyltransferase</keyword>
<dbReference type="InterPro" id="IPR029026">
    <property type="entry name" value="tRNA_m1G_MTases_N"/>
</dbReference>
<dbReference type="GO" id="GO:0006396">
    <property type="term" value="P:RNA processing"/>
    <property type="evidence" value="ECO:0007669"/>
    <property type="project" value="InterPro"/>
</dbReference>
<dbReference type="Pfam" id="PF00588">
    <property type="entry name" value="SpoU_methylase"/>
    <property type="match status" value="1"/>
</dbReference>
<evidence type="ECO:0000259" key="4">
    <source>
        <dbReference type="Pfam" id="PF00588"/>
    </source>
</evidence>
<dbReference type="SUPFAM" id="SSF75217">
    <property type="entry name" value="alpha/beta knot"/>
    <property type="match status" value="1"/>
</dbReference>
<dbReference type="GO" id="GO:0008173">
    <property type="term" value="F:RNA methyltransferase activity"/>
    <property type="evidence" value="ECO:0007669"/>
    <property type="project" value="InterPro"/>
</dbReference>
<evidence type="ECO:0000256" key="3">
    <source>
        <dbReference type="ARBA" id="ARBA00022679"/>
    </source>
</evidence>
<feature type="domain" description="MRM3-like substrate binding" evidence="5">
    <location>
        <begin position="129"/>
        <end position="205"/>
    </location>
</feature>
<dbReference type="Pfam" id="PF22435">
    <property type="entry name" value="MRM3-like_sub_bind"/>
    <property type="match status" value="1"/>
</dbReference>
<dbReference type="CDD" id="cd18106">
    <property type="entry name" value="SpoU-like_RNMTL1"/>
    <property type="match status" value="1"/>
</dbReference>
<feature type="domain" description="tRNA/rRNA methyltransferase SpoU type" evidence="4">
    <location>
        <begin position="224"/>
        <end position="382"/>
    </location>
</feature>
<dbReference type="InterPro" id="IPR053888">
    <property type="entry name" value="MRM3-like_sub_bind"/>
</dbReference>
<protein>
    <submittedName>
        <fullName evidence="6">Uncharacterized protein</fullName>
    </submittedName>
</protein>
<dbReference type="Gene3D" id="3.30.1330.30">
    <property type="match status" value="1"/>
</dbReference>
<name>A0A1B6CM55_9HEMI</name>
<dbReference type="PANTHER" id="PTHR43191">
    <property type="entry name" value="RRNA METHYLTRANSFERASE 3"/>
    <property type="match status" value="1"/>
</dbReference>
<dbReference type="EMBL" id="GEDC01007726">
    <property type="protein sequence ID" value="JAS29572.1"/>
    <property type="molecule type" value="Transcribed_RNA"/>
</dbReference>
<dbReference type="SUPFAM" id="SSF55315">
    <property type="entry name" value="L30e-like"/>
    <property type="match status" value="1"/>
</dbReference>
<evidence type="ECO:0000256" key="1">
    <source>
        <dbReference type="ARBA" id="ARBA00007228"/>
    </source>
</evidence>
<keyword evidence="3" id="KW-0808">Transferase</keyword>